<reference evidence="1 2" key="1">
    <citation type="journal article" date="2013" name="ISME J.">
        <title>A metabolic model for members of the genus Tetrasphaera involved in enhanced biological phosphorus removal.</title>
        <authorList>
            <person name="Kristiansen R."/>
            <person name="Nguyen H.T.T."/>
            <person name="Saunders A.M."/>
            <person name="Nielsen J.L."/>
            <person name="Wimmer R."/>
            <person name="Le V.Q."/>
            <person name="McIlroy S.J."/>
            <person name="Petrovski S."/>
            <person name="Seviour R.J."/>
            <person name="Calteau A."/>
            <person name="Nielsen K.L."/>
            <person name="Nielsen P.H."/>
        </authorList>
    </citation>
    <scope>NUCLEOTIDE SEQUENCE [LARGE SCALE GENOMIC DNA]</scope>
    <source>
        <strain evidence="1 2">Ben 74</strain>
    </source>
</reference>
<sequence length="132" mass="14512">MTDADVDLMIFHPDGPHGAPLSIEEENALDAPGWMGFRSNIESQVQSTLEEWVPPGDGIEFGYGTAKDGMHIAKHLDNDFRIVGPTRGCAEWGYRRNLRITEPRSTREIVHAGIKQLAADIAAIRSYAPPAT</sequence>
<keyword evidence="2" id="KW-1185">Reference proteome</keyword>
<dbReference type="Proteomes" id="UP000035720">
    <property type="component" value="Unassembled WGS sequence"/>
</dbReference>
<organism evidence="1 2">
    <name type="scientific">Nostocoides jenkinsii Ben 74</name>
    <dbReference type="NCBI Taxonomy" id="1193518"/>
    <lineage>
        <taxon>Bacteria</taxon>
        <taxon>Bacillati</taxon>
        <taxon>Actinomycetota</taxon>
        <taxon>Actinomycetes</taxon>
        <taxon>Micrococcales</taxon>
        <taxon>Intrasporangiaceae</taxon>
        <taxon>Nostocoides</taxon>
    </lineage>
</organism>
<dbReference type="STRING" id="1193518.BN13_280004"/>
<proteinExistence type="predicted"/>
<evidence type="ECO:0000313" key="1">
    <source>
        <dbReference type="EMBL" id="CCI53007.1"/>
    </source>
</evidence>
<accession>A0A077MDM8</accession>
<dbReference type="EMBL" id="CAJC01000137">
    <property type="protein sequence ID" value="CCI53007.1"/>
    <property type="molecule type" value="Genomic_DNA"/>
</dbReference>
<dbReference type="RefSeq" id="WP_048545314.1">
    <property type="nucleotide sequence ID" value="NZ_HF571038.1"/>
</dbReference>
<name>A0A077MDM8_9MICO</name>
<gene>
    <name evidence="1" type="ORF">BN13_280004</name>
</gene>
<protein>
    <submittedName>
        <fullName evidence="1">Uncharacterized protein</fullName>
    </submittedName>
</protein>
<dbReference type="AlphaFoldDB" id="A0A077MDM8"/>
<evidence type="ECO:0000313" key="2">
    <source>
        <dbReference type="Proteomes" id="UP000035720"/>
    </source>
</evidence>
<comment type="caution">
    <text evidence="1">The sequence shown here is derived from an EMBL/GenBank/DDBJ whole genome shotgun (WGS) entry which is preliminary data.</text>
</comment>